<evidence type="ECO:0000256" key="8">
    <source>
        <dbReference type="RuleBase" id="RU004254"/>
    </source>
</evidence>
<dbReference type="Pfam" id="PF02219">
    <property type="entry name" value="MTHFR"/>
    <property type="match status" value="1"/>
</dbReference>
<comment type="pathway">
    <text evidence="2 8">One-carbon metabolism; tetrahydrofolate interconversion.</text>
</comment>
<proteinExistence type="inferred from homology"/>
<keyword evidence="11" id="KW-1185">Reference proteome</keyword>
<dbReference type="InterPro" id="IPR029041">
    <property type="entry name" value="FAD-linked_oxidoreductase-like"/>
</dbReference>
<dbReference type="GO" id="GO:0009086">
    <property type="term" value="P:methionine biosynthetic process"/>
    <property type="evidence" value="ECO:0007669"/>
    <property type="project" value="TreeGrafter"/>
</dbReference>
<dbReference type="PANTHER" id="PTHR45754">
    <property type="entry name" value="METHYLENETETRAHYDROFOLATE REDUCTASE"/>
    <property type="match status" value="1"/>
</dbReference>
<evidence type="ECO:0000256" key="4">
    <source>
        <dbReference type="ARBA" id="ARBA00022630"/>
    </source>
</evidence>
<dbReference type="GO" id="GO:0004489">
    <property type="term" value="F:methylenetetrahydrofolate reductase [NAD(P)H] activity"/>
    <property type="evidence" value="ECO:0007669"/>
    <property type="project" value="UniProtKB-EC"/>
</dbReference>
<dbReference type="PANTHER" id="PTHR45754:SF1">
    <property type="entry name" value="METHYLENETETRAHYDROFOLATE REDUCTASE 1"/>
    <property type="match status" value="1"/>
</dbReference>
<dbReference type="STRING" id="27349.A0A0L6UF40"/>
<dbReference type="InterPro" id="IPR003171">
    <property type="entry name" value="Mehydrof_redctse-like"/>
</dbReference>
<protein>
    <submittedName>
        <fullName evidence="10">Methylenetetrahydrofolate reductase</fullName>
        <ecNumber evidence="10">1.5.1.20</ecNumber>
    </submittedName>
</protein>
<comment type="cofactor">
    <cofactor evidence="1">
        <name>FAD</name>
        <dbReference type="ChEBI" id="CHEBI:57692"/>
    </cofactor>
</comment>
<keyword evidence="6" id="KW-0521">NADP</keyword>
<gene>
    <name evidence="10" type="ORF">VP01_731g10</name>
</gene>
<dbReference type="Pfam" id="PF21895">
    <property type="entry name" value="MTHFR_C"/>
    <property type="match status" value="1"/>
</dbReference>
<dbReference type="SUPFAM" id="SSF51730">
    <property type="entry name" value="FAD-linked oxidoreductase"/>
    <property type="match status" value="1"/>
</dbReference>
<evidence type="ECO:0000313" key="10">
    <source>
        <dbReference type="EMBL" id="KNZ46380.1"/>
    </source>
</evidence>
<feature type="domain" description="MTHFR SAM-binding regulatory" evidence="9">
    <location>
        <begin position="360"/>
        <end position="616"/>
    </location>
</feature>
<keyword evidence="7 10" id="KW-0560">Oxidoreductase</keyword>
<dbReference type="VEuPathDB" id="FungiDB:VP01_731g10"/>
<sequence>MDAIRVYSGQMEYIELSPARLRCTANQLTRKPQQSKEMKKVVDLIQDLDDEQVYFTFEYFPPKTIDGLSNLYARIQRMANLKPTCAHVTWGASGSTSDTSLEIAAMVQDQLAIPACLHLTCTNIQRAHLDQTLTQAKESGIVNILALRGDPPRGTENWIPTDHEFQHAIDLVKYIRKQHQAHFCIGVAAYPEGTSEFDQDQELNYLKQKVDAGADFIVTQLFYNVDIFLNWVAACRKLGINVPIIPGIMPIQSYDGFRRLTALCKTNIPDSIHAKLIPIKGDDQAVRDFGVELSTQMIKRLQAKGFKSFHLCTLNLERSITRLVNQLGWSSRQTKSCQPLIGPSVTIGTTEIVQGGLSVGWDEFPNGRFGDQRSPAFGLREGYGSSLTSAFSHLTTDVHALWGTPTCLDDITNVFCAFTEGKLSSTPWSEEPLALETSSITPFLFKLNRNGWWTVGSQPAIDGADSLDPVVGFGPEGGRVYQKSFVEFFIPPSHLEGLLSAVEEYNKDHPEGVPQLRYYAGNCNQDQIRTNMAPGETNAVTWGVFRGAEVVTTTLIEAQSFKTWKKQAFDIWNDWAESFEPNSTHQRLLNEIEDTYWLCSIIDHDFKHAEHLWSFLIAHQDRLCHS</sequence>
<dbReference type="CDD" id="cd00537">
    <property type="entry name" value="MTHFR"/>
    <property type="match status" value="1"/>
</dbReference>
<evidence type="ECO:0000313" key="11">
    <source>
        <dbReference type="Proteomes" id="UP000037035"/>
    </source>
</evidence>
<dbReference type="EMBL" id="LAVV01012739">
    <property type="protein sequence ID" value="KNZ46380.1"/>
    <property type="molecule type" value="Genomic_DNA"/>
</dbReference>
<evidence type="ECO:0000256" key="5">
    <source>
        <dbReference type="ARBA" id="ARBA00022827"/>
    </source>
</evidence>
<dbReference type="GO" id="GO:0005829">
    <property type="term" value="C:cytosol"/>
    <property type="evidence" value="ECO:0007669"/>
    <property type="project" value="TreeGrafter"/>
</dbReference>
<evidence type="ECO:0000259" key="9">
    <source>
        <dbReference type="Pfam" id="PF21895"/>
    </source>
</evidence>
<reference evidence="10 11" key="1">
    <citation type="submission" date="2015-08" db="EMBL/GenBank/DDBJ databases">
        <title>Next Generation Sequencing and Analysis of the Genome of Puccinia sorghi L Schw, the Causal Agent of Maize Common Rust.</title>
        <authorList>
            <person name="Rochi L."/>
            <person name="Burguener G."/>
            <person name="Darino M."/>
            <person name="Turjanski A."/>
            <person name="Kreff E."/>
            <person name="Dieguez M.J."/>
            <person name="Sacco F."/>
        </authorList>
    </citation>
    <scope>NUCLEOTIDE SEQUENCE [LARGE SCALE GENOMIC DNA]</scope>
    <source>
        <strain evidence="10 11">RO10H11247</strain>
    </source>
</reference>
<dbReference type="Gene3D" id="3.20.20.220">
    <property type="match status" value="1"/>
</dbReference>
<accession>A0A0L6UF40</accession>
<dbReference type="AlphaFoldDB" id="A0A0L6UF40"/>
<comment type="caution">
    <text evidence="10">The sequence shown here is derived from an EMBL/GenBank/DDBJ whole genome shotgun (WGS) entry which is preliminary data.</text>
</comment>
<keyword evidence="5" id="KW-0274">FAD</keyword>
<evidence type="ECO:0000256" key="6">
    <source>
        <dbReference type="ARBA" id="ARBA00022857"/>
    </source>
</evidence>
<dbReference type="InterPro" id="IPR004621">
    <property type="entry name" value="Fadh2_euk"/>
</dbReference>
<dbReference type="Proteomes" id="UP000037035">
    <property type="component" value="Unassembled WGS sequence"/>
</dbReference>
<dbReference type="GO" id="GO:0071949">
    <property type="term" value="F:FAD binding"/>
    <property type="evidence" value="ECO:0007669"/>
    <property type="project" value="TreeGrafter"/>
</dbReference>
<dbReference type="InterPro" id="IPR053806">
    <property type="entry name" value="MTHFR_C"/>
</dbReference>
<comment type="similarity">
    <text evidence="3">Belongs to the methylenetetrahydrofolate reductase family.</text>
</comment>
<organism evidence="10 11">
    <name type="scientific">Puccinia sorghi</name>
    <dbReference type="NCBI Taxonomy" id="27349"/>
    <lineage>
        <taxon>Eukaryota</taxon>
        <taxon>Fungi</taxon>
        <taxon>Dikarya</taxon>
        <taxon>Basidiomycota</taxon>
        <taxon>Pucciniomycotina</taxon>
        <taxon>Pucciniomycetes</taxon>
        <taxon>Pucciniales</taxon>
        <taxon>Pucciniaceae</taxon>
        <taxon>Puccinia</taxon>
    </lineage>
</organism>
<evidence type="ECO:0000256" key="7">
    <source>
        <dbReference type="ARBA" id="ARBA00023002"/>
    </source>
</evidence>
<dbReference type="OrthoDB" id="16284at2759"/>
<keyword evidence="4" id="KW-0285">Flavoprotein</keyword>
<dbReference type="GO" id="GO:0035999">
    <property type="term" value="P:tetrahydrofolate interconversion"/>
    <property type="evidence" value="ECO:0007669"/>
    <property type="project" value="UniProtKB-UniPathway"/>
</dbReference>
<name>A0A0L6UF40_9BASI</name>
<dbReference type="FunFam" id="3.20.20.220:FF:000002">
    <property type="entry name" value="Methylenetetrahydrofolate reductase"/>
    <property type="match status" value="1"/>
</dbReference>
<dbReference type="EC" id="1.5.1.20" evidence="10"/>
<dbReference type="NCBIfam" id="TIGR00677">
    <property type="entry name" value="fadh2_euk"/>
    <property type="match status" value="1"/>
</dbReference>
<evidence type="ECO:0000256" key="3">
    <source>
        <dbReference type="ARBA" id="ARBA00006743"/>
    </source>
</evidence>
<dbReference type="UniPathway" id="UPA00193"/>
<evidence type="ECO:0000256" key="1">
    <source>
        <dbReference type="ARBA" id="ARBA00001974"/>
    </source>
</evidence>
<evidence type="ECO:0000256" key="2">
    <source>
        <dbReference type="ARBA" id="ARBA00004777"/>
    </source>
</evidence>